<keyword evidence="2" id="KW-1185">Reference proteome</keyword>
<dbReference type="EMBL" id="JAUSVF010000002">
    <property type="protein sequence ID" value="MDQ0322313.1"/>
    <property type="molecule type" value="Genomic_DNA"/>
</dbReference>
<comment type="caution">
    <text evidence="1">The sequence shown here is derived from an EMBL/GenBank/DDBJ whole genome shotgun (WGS) entry which is preliminary data.</text>
</comment>
<organism evidence="1 2">
    <name type="scientific">Pararhizobium capsulatum DSM 1112</name>
    <dbReference type="NCBI Taxonomy" id="1121113"/>
    <lineage>
        <taxon>Bacteria</taxon>
        <taxon>Pseudomonadati</taxon>
        <taxon>Pseudomonadota</taxon>
        <taxon>Alphaproteobacteria</taxon>
        <taxon>Hyphomicrobiales</taxon>
        <taxon>Rhizobiaceae</taxon>
        <taxon>Rhizobium/Agrobacterium group</taxon>
        <taxon>Pararhizobium</taxon>
    </lineage>
</organism>
<evidence type="ECO:0000313" key="1">
    <source>
        <dbReference type="EMBL" id="MDQ0322313.1"/>
    </source>
</evidence>
<accession>A0ABU0BWH9</accession>
<dbReference type="Proteomes" id="UP001230207">
    <property type="component" value="Unassembled WGS sequence"/>
</dbReference>
<gene>
    <name evidence="1" type="ORF">QO002_004519</name>
</gene>
<dbReference type="RefSeq" id="WP_307233862.1">
    <property type="nucleotide sequence ID" value="NZ_JAUSVF010000002.1"/>
</dbReference>
<protein>
    <submittedName>
        <fullName evidence="1">Uncharacterized protein</fullName>
    </submittedName>
</protein>
<reference evidence="1 2" key="1">
    <citation type="submission" date="2023-07" db="EMBL/GenBank/DDBJ databases">
        <title>Genomic Encyclopedia of Type Strains, Phase IV (KMG-IV): sequencing the most valuable type-strain genomes for metagenomic binning, comparative biology and taxonomic classification.</title>
        <authorList>
            <person name="Goeker M."/>
        </authorList>
    </citation>
    <scope>NUCLEOTIDE SEQUENCE [LARGE SCALE GENOMIC DNA]</scope>
    <source>
        <strain evidence="1 2">DSM 1112</strain>
    </source>
</reference>
<sequence>MSISELIVELQHADGPDRKLDVEIATMLGYERRAVTVKTGAGKDQTKKLWFHPKRNGTVQIPKYTENIDVARKLAATIVPRCSAGFTWGTSFATAKINQGRTVMGATPALALCIAALSAKYVQEK</sequence>
<proteinExistence type="predicted"/>
<name>A0ABU0BWH9_9HYPH</name>
<evidence type="ECO:0000313" key="2">
    <source>
        <dbReference type="Proteomes" id="UP001230207"/>
    </source>
</evidence>